<comment type="caution">
    <text evidence="3">The sequence shown here is derived from an EMBL/GenBank/DDBJ whole genome shotgun (WGS) entry which is preliminary data.</text>
</comment>
<dbReference type="GO" id="GO:0005829">
    <property type="term" value="C:cytosol"/>
    <property type="evidence" value="ECO:0007669"/>
    <property type="project" value="TreeGrafter"/>
</dbReference>
<keyword evidence="4" id="KW-1185">Reference proteome</keyword>
<proteinExistence type="predicted"/>
<dbReference type="GO" id="GO:0003700">
    <property type="term" value="F:DNA-binding transcription factor activity"/>
    <property type="evidence" value="ECO:0007669"/>
    <property type="project" value="TreeGrafter"/>
</dbReference>
<dbReference type="PANTHER" id="PTHR46797">
    <property type="entry name" value="HTH-TYPE TRANSCRIPTIONAL REGULATOR"/>
    <property type="match status" value="1"/>
</dbReference>
<feature type="domain" description="HTH cro/C1-type" evidence="2">
    <location>
        <begin position="30"/>
        <end position="84"/>
    </location>
</feature>
<dbReference type="InterPro" id="IPR010982">
    <property type="entry name" value="Lambda_DNA-bd_dom_sf"/>
</dbReference>
<evidence type="ECO:0000259" key="2">
    <source>
        <dbReference type="PROSITE" id="PS50943"/>
    </source>
</evidence>
<keyword evidence="1" id="KW-0238">DNA-binding</keyword>
<dbReference type="AlphaFoldDB" id="A0A4R4ZSK8"/>
<reference evidence="3 4" key="1">
    <citation type="submission" date="2019-03" db="EMBL/GenBank/DDBJ databases">
        <title>Draft genome sequences of novel Actinobacteria.</title>
        <authorList>
            <person name="Sahin N."/>
            <person name="Ay H."/>
            <person name="Saygin H."/>
        </authorList>
    </citation>
    <scope>NUCLEOTIDE SEQUENCE [LARGE SCALE GENOMIC DNA]</scope>
    <source>
        <strain evidence="3 4">JCM 13523</strain>
    </source>
</reference>
<gene>
    <name evidence="3" type="ORF">E1263_05505</name>
</gene>
<dbReference type="OrthoDB" id="2736385at2"/>
<protein>
    <submittedName>
        <fullName evidence="3">XRE family transcriptional regulator</fullName>
    </submittedName>
</protein>
<sequence>MTADGPSHRLLWQCSNGGGMTTDSSFGGLLKQLRVQACLSQQQLADQLGTTQSAIARLEAGSARPSFVTLEKLAEALGEDLLVRVSGRESA</sequence>
<evidence type="ECO:0000256" key="1">
    <source>
        <dbReference type="ARBA" id="ARBA00023125"/>
    </source>
</evidence>
<dbReference type="InterPro" id="IPR050807">
    <property type="entry name" value="TransReg_Diox_bact_type"/>
</dbReference>
<dbReference type="PANTHER" id="PTHR46797:SF1">
    <property type="entry name" value="METHYLPHOSPHONATE SYNTHASE"/>
    <property type="match status" value="1"/>
</dbReference>
<dbReference type="Pfam" id="PF01381">
    <property type="entry name" value="HTH_3"/>
    <property type="match status" value="1"/>
</dbReference>
<evidence type="ECO:0000313" key="4">
    <source>
        <dbReference type="Proteomes" id="UP000295124"/>
    </source>
</evidence>
<organism evidence="3 4">
    <name type="scientific">Kribbella antibiotica</name>
    <dbReference type="NCBI Taxonomy" id="190195"/>
    <lineage>
        <taxon>Bacteria</taxon>
        <taxon>Bacillati</taxon>
        <taxon>Actinomycetota</taxon>
        <taxon>Actinomycetes</taxon>
        <taxon>Propionibacteriales</taxon>
        <taxon>Kribbellaceae</taxon>
        <taxon>Kribbella</taxon>
    </lineage>
</organism>
<dbReference type="EMBL" id="SMKX01000009">
    <property type="protein sequence ID" value="TDD62068.1"/>
    <property type="molecule type" value="Genomic_DNA"/>
</dbReference>
<accession>A0A4R4ZSK8</accession>
<dbReference type="CDD" id="cd00093">
    <property type="entry name" value="HTH_XRE"/>
    <property type="match status" value="1"/>
</dbReference>
<name>A0A4R4ZSK8_9ACTN</name>
<dbReference type="PROSITE" id="PS50943">
    <property type="entry name" value="HTH_CROC1"/>
    <property type="match status" value="1"/>
</dbReference>
<evidence type="ECO:0000313" key="3">
    <source>
        <dbReference type="EMBL" id="TDD62068.1"/>
    </source>
</evidence>
<dbReference type="SMART" id="SM00530">
    <property type="entry name" value="HTH_XRE"/>
    <property type="match status" value="1"/>
</dbReference>
<dbReference type="SUPFAM" id="SSF47413">
    <property type="entry name" value="lambda repressor-like DNA-binding domains"/>
    <property type="match status" value="1"/>
</dbReference>
<dbReference type="GO" id="GO:0003677">
    <property type="term" value="F:DNA binding"/>
    <property type="evidence" value="ECO:0007669"/>
    <property type="project" value="UniProtKB-KW"/>
</dbReference>
<dbReference type="InterPro" id="IPR001387">
    <property type="entry name" value="Cro/C1-type_HTH"/>
</dbReference>
<dbReference type="Proteomes" id="UP000295124">
    <property type="component" value="Unassembled WGS sequence"/>
</dbReference>
<dbReference type="Gene3D" id="1.10.260.40">
    <property type="entry name" value="lambda repressor-like DNA-binding domains"/>
    <property type="match status" value="1"/>
</dbReference>